<evidence type="ECO:0000259" key="7">
    <source>
        <dbReference type="Pfam" id="PF07808"/>
    </source>
</evidence>
<evidence type="ECO:0000256" key="4">
    <source>
        <dbReference type="ARBA" id="ARBA00023242"/>
    </source>
</evidence>
<keyword evidence="4" id="KW-0539">Nucleus</keyword>
<dbReference type="InterPro" id="IPR012492">
    <property type="entry name" value="RED_C"/>
</dbReference>
<evidence type="ECO:0000256" key="3">
    <source>
        <dbReference type="ARBA" id="ARBA00022737"/>
    </source>
</evidence>
<feature type="region of interest" description="Disordered" evidence="5">
    <location>
        <begin position="353"/>
        <end position="402"/>
    </location>
</feature>
<feature type="region of interest" description="Disordered" evidence="5">
    <location>
        <begin position="143"/>
        <end position="162"/>
    </location>
</feature>
<dbReference type="Proteomes" id="UP001497392">
    <property type="component" value="Unassembled WGS sequence"/>
</dbReference>
<evidence type="ECO:0000313" key="9">
    <source>
        <dbReference type="Proteomes" id="UP001497392"/>
    </source>
</evidence>
<evidence type="ECO:0000256" key="2">
    <source>
        <dbReference type="ARBA" id="ARBA00006660"/>
    </source>
</evidence>
<feature type="region of interest" description="Disordered" evidence="5">
    <location>
        <begin position="272"/>
        <end position="339"/>
    </location>
</feature>
<feature type="compositionally biased region" description="Pro residues" evidence="5">
    <location>
        <begin position="380"/>
        <end position="398"/>
    </location>
</feature>
<feature type="region of interest" description="Disordered" evidence="5">
    <location>
        <begin position="1"/>
        <end position="94"/>
    </location>
</feature>
<dbReference type="InterPro" id="IPR039896">
    <property type="entry name" value="Red-like"/>
</dbReference>
<comment type="caution">
    <text evidence="8">The sequence shown here is derived from an EMBL/GenBank/DDBJ whole genome shotgun (WGS) entry which is preliminary data.</text>
</comment>
<evidence type="ECO:0000313" key="8">
    <source>
        <dbReference type="EMBL" id="CAL5227428.1"/>
    </source>
</evidence>
<comment type="subcellular location">
    <subcellularLocation>
        <location evidence="1">Nucleus</location>
    </subcellularLocation>
</comment>
<dbReference type="Pfam" id="PF07808">
    <property type="entry name" value="RED_N"/>
    <property type="match status" value="1"/>
</dbReference>
<keyword evidence="9" id="KW-1185">Reference proteome</keyword>
<gene>
    <name evidence="8" type="primary">g10390</name>
    <name evidence="8" type="ORF">VP750_LOCUS9334</name>
</gene>
<dbReference type="InterPro" id="IPR012916">
    <property type="entry name" value="RED_N"/>
</dbReference>
<feature type="compositionally biased region" description="Basic and acidic residues" evidence="5">
    <location>
        <begin position="29"/>
        <end position="46"/>
    </location>
</feature>
<dbReference type="Pfam" id="PF07807">
    <property type="entry name" value="RED_C"/>
    <property type="match status" value="1"/>
</dbReference>
<evidence type="ECO:0000256" key="5">
    <source>
        <dbReference type="SAM" id="MobiDB-lite"/>
    </source>
</evidence>
<feature type="compositionally biased region" description="Acidic residues" evidence="5">
    <location>
        <begin position="369"/>
        <end position="378"/>
    </location>
</feature>
<accession>A0ABP1GCA4</accession>
<reference evidence="8 9" key="1">
    <citation type="submission" date="2024-06" db="EMBL/GenBank/DDBJ databases">
        <authorList>
            <person name="Kraege A."/>
            <person name="Thomma B."/>
        </authorList>
    </citation>
    <scope>NUCLEOTIDE SEQUENCE [LARGE SCALE GENOMIC DNA]</scope>
</reference>
<feature type="compositionally biased region" description="Basic and acidic residues" evidence="5">
    <location>
        <begin position="68"/>
        <end position="84"/>
    </location>
</feature>
<feature type="compositionally biased region" description="Basic and acidic residues" evidence="5">
    <location>
        <begin position="296"/>
        <end position="306"/>
    </location>
</feature>
<proteinExistence type="inferred from homology"/>
<name>A0ABP1GCA4_9CHLO</name>
<feature type="domain" description="RED-like N-terminal" evidence="7">
    <location>
        <begin position="49"/>
        <end position="262"/>
    </location>
</feature>
<evidence type="ECO:0000259" key="6">
    <source>
        <dbReference type="Pfam" id="PF07807"/>
    </source>
</evidence>
<feature type="domain" description="Protein RED C-terminal" evidence="6">
    <location>
        <begin position="495"/>
        <end position="596"/>
    </location>
</feature>
<dbReference type="PANTHER" id="PTHR12765">
    <property type="entry name" value="RED PROTEIN IK FACTOR CYTOKINE IK"/>
    <property type="match status" value="1"/>
</dbReference>
<keyword evidence="3" id="KW-0677">Repeat</keyword>
<comment type="similarity">
    <text evidence="2">Belongs to the RED family.</text>
</comment>
<organism evidence="8 9">
    <name type="scientific">Coccomyxa viridis</name>
    <dbReference type="NCBI Taxonomy" id="1274662"/>
    <lineage>
        <taxon>Eukaryota</taxon>
        <taxon>Viridiplantae</taxon>
        <taxon>Chlorophyta</taxon>
        <taxon>core chlorophytes</taxon>
        <taxon>Trebouxiophyceae</taxon>
        <taxon>Trebouxiophyceae incertae sedis</taxon>
        <taxon>Coccomyxaceae</taxon>
        <taxon>Coccomyxa</taxon>
    </lineage>
</organism>
<evidence type="ECO:0000256" key="1">
    <source>
        <dbReference type="ARBA" id="ARBA00004123"/>
    </source>
</evidence>
<sequence>MDDDDLYPPQREFKSNADFRQMLQTPRAQRGDDGDQADGKKPGRKPDQKKKKSRPKPEAEGKEEDDESGYRDRAEERRRGKNPDYEDVQAQMATLATGNNEMQQGLGNISVENSKFLGGDLQHTHLVKGLDYALLQKVRGELEQSKTDEPEKVEKVKAPRREDTEFHTSIGRGVFDAIFNPPKINVSEQFLPRRTAFLYELDDEGFNADIPTTLRRSKADCPPAVESMLGSADGNVLERIAKIMSYMRPALVGKSGKRLKRKEKLRMLADGGEAPLNGHLHGNLKPPPQQSTPEETETKPAKARAVDDDDDIFGDAGTNYEPELPKSKASNEAAPAPAAGSYFDKKDEMADLPALPKAEPSGNGHAAGDDDMEVEDGDALPPPPLGPAPGPDMGPARPPADYDAAAAYADPAAYEAYLQSSVAYQASTDPEYQALLAKQQGLDAPTATQIAAGLLSQQQKEAGLASVFKRDDENLARRREVDEREKDPAFVSDAYAECYPGYHDYNNQIVDSEDEADYTHMDSKLGKSRTEFNTEEEWQEYKSNKEMMPKAAFQFGVKATDGRKMGNKLGKARDNKINTQLNKIQSMLEKDSGDKYKAAFAAPEAIESGKVSKKRRI</sequence>
<dbReference type="EMBL" id="CAXHTA020000017">
    <property type="protein sequence ID" value="CAL5227428.1"/>
    <property type="molecule type" value="Genomic_DNA"/>
</dbReference>
<protein>
    <submittedName>
        <fullName evidence="8">G10390 protein</fullName>
    </submittedName>
</protein>